<organism evidence="1 2">
    <name type="scientific">Lactococcus lactis</name>
    <dbReference type="NCBI Taxonomy" id="1358"/>
    <lineage>
        <taxon>Bacteria</taxon>
        <taxon>Bacillati</taxon>
        <taxon>Bacillota</taxon>
        <taxon>Bacilli</taxon>
        <taxon>Lactobacillales</taxon>
        <taxon>Streptococcaceae</taxon>
        <taxon>Lactococcus</taxon>
    </lineage>
</organism>
<comment type="caution">
    <text evidence="1">The sequence shown here is derived from an EMBL/GenBank/DDBJ whole genome shotgun (WGS) entry which is preliminary data.</text>
</comment>
<sequence length="54" mass="5874">MSIGTQKRSNKKVFIIILLTSIFSSNLMFQNAYATTVYGNGGVSKLDKTSSGVR</sequence>
<accession>A0AAP5UB13</accession>
<evidence type="ECO:0000313" key="1">
    <source>
        <dbReference type="EMBL" id="MDT2945619.1"/>
    </source>
</evidence>
<name>A0AAP5UB13_9LACT</name>
<reference evidence="1" key="1">
    <citation type="submission" date="2023-03" db="EMBL/GenBank/DDBJ databases">
        <authorList>
            <person name="Shen W."/>
            <person name="Cai J."/>
        </authorList>
    </citation>
    <scope>NUCLEOTIDE SEQUENCE</scope>
    <source>
        <strain evidence="1">Y37</strain>
    </source>
</reference>
<proteinExistence type="predicted"/>
<protein>
    <submittedName>
        <fullName evidence="1">Uncharacterized protein</fullName>
    </submittedName>
</protein>
<dbReference type="EMBL" id="JARQDL010000005">
    <property type="protein sequence ID" value="MDT2945619.1"/>
    <property type="molecule type" value="Genomic_DNA"/>
</dbReference>
<dbReference type="Proteomes" id="UP001250218">
    <property type="component" value="Unassembled WGS sequence"/>
</dbReference>
<evidence type="ECO:0000313" key="2">
    <source>
        <dbReference type="Proteomes" id="UP001250218"/>
    </source>
</evidence>
<gene>
    <name evidence="1" type="ORF">P7I04_06135</name>
</gene>
<dbReference type="AlphaFoldDB" id="A0AAP5UB13"/>
<dbReference type="RefSeq" id="WP_179884631.1">
    <property type="nucleotide sequence ID" value="NZ_JADNEZ010000005.1"/>
</dbReference>